<dbReference type="EMBL" id="CABVQD010000033">
    <property type="protein sequence ID" value="VWC30322.1"/>
    <property type="molecule type" value="Genomic_DNA"/>
</dbReference>
<name>A0A6P2RBG9_9BURK</name>
<evidence type="ECO:0000313" key="1">
    <source>
        <dbReference type="EMBL" id="VWC30322.1"/>
    </source>
</evidence>
<sequence length="83" mass="9442">MEALNPDDQRRIYFARVSCADSPYLDAVEIEGCGLGVLLIRYFAYESGSIEGDHWYENAAVARREAESEFGIRPESWIVRDVP</sequence>
<organism evidence="1 2">
    <name type="scientific">Burkholderia paludis</name>
    <dbReference type="NCBI Taxonomy" id="1506587"/>
    <lineage>
        <taxon>Bacteria</taxon>
        <taxon>Pseudomonadati</taxon>
        <taxon>Pseudomonadota</taxon>
        <taxon>Betaproteobacteria</taxon>
        <taxon>Burkholderiales</taxon>
        <taxon>Burkholderiaceae</taxon>
        <taxon>Burkholderia</taxon>
        <taxon>Burkholderia cepacia complex</taxon>
    </lineage>
</organism>
<accession>A0A6P2RBG9</accession>
<dbReference type="AlphaFoldDB" id="A0A6P2RBG9"/>
<protein>
    <submittedName>
        <fullName evidence="1">Uncharacterized protein</fullName>
    </submittedName>
</protein>
<dbReference type="Proteomes" id="UP000494330">
    <property type="component" value="Unassembled WGS sequence"/>
</dbReference>
<proteinExistence type="predicted"/>
<evidence type="ECO:0000313" key="2">
    <source>
        <dbReference type="Proteomes" id="UP000494330"/>
    </source>
</evidence>
<gene>
    <name evidence="1" type="ORF">BPA30113_06249</name>
</gene>
<reference evidence="1 2" key="1">
    <citation type="submission" date="2019-09" db="EMBL/GenBank/DDBJ databases">
        <authorList>
            <person name="Depoorter E."/>
        </authorList>
    </citation>
    <scope>NUCLEOTIDE SEQUENCE [LARGE SCALE GENOMIC DNA]</scope>
    <source>
        <strain evidence="1">LMG 30113</strain>
    </source>
</reference>
<keyword evidence="2" id="KW-1185">Reference proteome</keyword>